<dbReference type="RefSeq" id="WP_187333366.1">
    <property type="nucleotide sequence ID" value="NZ_CP060490.1"/>
</dbReference>
<gene>
    <name evidence="2" type="ORF">H8790_01635</name>
</gene>
<dbReference type="InterPro" id="IPR032257">
    <property type="entry name" value="DUF4830"/>
</dbReference>
<dbReference type="EMBL" id="CP060490">
    <property type="protein sequence ID" value="QNL44782.1"/>
    <property type="molecule type" value="Genomic_DNA"/>
</dbReference>
<protein>
    <submittedName>
        <fullName evidence="2">DUF4830 domain-containing protein</fullName>
    </submittedName>
</protein>
<organism evidence="2 3">
    <name type="scientific">Oscillibacter hominis</name>
    <dbReference type="NCBI Taxonomy" id="2763056"/>
    <lineage>
        <taxon>Bacteria</taxon>
        <taxon>Bacillati</taxon>
        <taxon>Bacillota</taxon>
        <taxon>Clostridia</taxon>
        <taxon>Eubacteriales</taxon>
        <taxon>Oscillospiraceae</taxon>
        <taxon>Oscillibacter</taxon>
    </lineage>
</organism>
<proteinExistence type="predicted"/>
<sequence>MWIVTMTKRKAVIWVLLGALAAIGLILLSGALHREEGLPIPQQIETNEQRVAYLESLGWEVAPDPVETLELLLPEDGADTYASYNDLQKQQGFDLTDYLGRRVERFTYRITNYPGAASDVQANLYLCAGNVIAGDLFMAGEDGFQSTLRFPDQEGEGSSSR</sequence>
<evidence type="ECO:0000313" key="3">
    <source>
        <dbReference type="Proteomes" id="UP000515960"/>
    </source>
</evidence>
<name>A0A7G9B5F1_9FIRM</name>
<dbReference type="Proteomes" id="UP000515960">
    <property type="component" value="Chromosome"/>
</dbReference>
<evidence type="ECO:0000259" key="1">
    <source>
        <dbReference type="Pfam" id="PF16112"/>
    </source>
</evidence>
<feature type="domain" description="DUF4830" evidence="1">
    <location>
        <begin position="54"/>
        <end position="135"/>
    </location>
</feature>
<dbReference type="AlphaFoldDB" id="A0A7G9B5F1"/>
<dbReference type="Pfam" id="PF16112">
    <property type="entry name" value="DUF4830"/>
    <property type="match status" value="1"/>
</dbReference>
<dbReference type="KEGG" id="ohi:H8790_01635"/>
<keyword evidence="3" id="KW-1185">Reference proteome</keyword>
<accession>A0A7G9B5F1</accession>
<evidence type="ECO:0000313" key="2">
    <source>
        <dbReference type="EMBL" id="QNL44782.1"/>
    </source>
</evidence>
<reference evidence="2 3" key="1">
    <citation type="submission" date="2020-08" db="EMBL/GenBank/DDBJ databases">
        <authorList>
            <person name="Liu C."/>
            <person name="Sun Q."/>
        </authorList>
    </citation>
    <scope>NUCLEOTIDE SEQUENCE [LARGE SCALE GENOMIC DNA]</scope>
    <source>
        <strain evidence="2 3">NSJ-62</strain>
    </source>
</reference>